<dbReference type="Pfam" id="PF00106">
    <property type="entry name" value="adh_short"/>
    <property type="match status" value="1"/>
</dbReference>
<evidence type="ECO:0000256" key="2">
    <source>
        <dbReference type="ARBA" id="ARBA00022857"/>
    </source>
</evidence>
<reference evidence="5 6" key="1">
    <citation type="submission" date="2019-10" db="EMBL/GenBank/DDBJ databases">
        <title>Nocardia macrotermitis sp. nov. and Nocardia aurantia sp. nov., isolated from the gut of fungus growing-termite Macrotermes natalensis.</title>
        <authorList>
            <person name="Benndorf R."/>
            <person name="Schwitalla J."/>
            <person name="Martin K."/>
            <person name="De Beer W."/>
            <person name="Kaster A.-K."/>
            <person name="Vollmers J."/>
            <person name="Poulsen M."/>
            <person name="Beemelmanns C."/>
        </authorList>
    </citation>
    <scope>NUCLEOTIDE SEQUENCE [LARGE SCALE GENOMIC DNA]</scope>
    <source>
        <strain evidence="5 6">RB20</strain>
    </source>
</reference>
<dbReference type="RefSeq" id="WP_153409288.1">
    <property type="nucleotide sequence ID" value="NZ_WEGK01000003.1"/>
</dbReference>
<keyword evidence="6" id="KW-1185">Reference proteome</keyword>
<evidence type="ECO:0000256" key="1">
    <source>
        <dbReference type="ARBA" id="ARBA00006484"/>
    </source>
</evidence>
<name>A0A7K0CYX6_9NOCA</name>
<dbReference type="Proteomes" id="UP000438448">
    <property type="component" value="Unassembled WGS sequence"/>
</dbReference>
<dbReference type="FunFam" id="3.40.50.720:FF:000084">
    <property type="entry name" value="Short-chain dehydrogenase reductase"/>
    <property type="match status" value="1"/>
</dbReference>
<dbReference type="PRINTS" id="PR00080">
    <property type="entry name" value="SDRFAMILY"/>
</dbReference>
<dbReference type="EMBL" id="WEGK01000003">
    <property type="protein sequence ID" value="MQY18687.1"/>
    <property type="molecule type" value="Genomic_DNA"/>
</dbReference>
<evidence type="ECO:0000313" key="5">
    <source>
        <dbReference type="EMBL" id="MQY18687.1"/>
    </source>
</evidence>
<evidence type="ECO:0000313" key="6">
    <source>
        <dbReference type="Proteomes" id="UP000438448"/>
    </source>
</evidence>
<dbReference type="InterPro" id="IPR002347">
    <property type="entry name" value="SDR_fam"/>
</dbReference>
<dbReference type="GO" id="GO:0016491">
    <property type="term" value="F:oxidoreductase activity"/>
    <property type="evidence" value="ECO:0007669"/>
    <property type="project" value="UniProtKB-KW"/>
</dbReference>
<dbReference type="Gene3D" id="3.40.50.720">
    <property type="entry name" value="NAD(P)-binding Rossmann-like Domain"/>
    <property type="match status" value="1"/>
</dbReference>
<organism evidence="5 6">
    <name type="scientific">Nocardia macrotermitis</name>
    <dbReference type="NCBI Taxonomy" id="2585198"/>
    <lineage>
        <taxon>Bacteria</taxon>
        <taxon>Bacillati</taxon>
        <taxon>Actinomycetota</taxon>
        <taxon>Actinomycetes</taxon>
        <taxon>Mycobacteriales</taxon>
        <taxon>Nocardiaceae</taxon>
        <taxon>Nocardia</taxon>
    </lineage>
</organism>
<keyword evidence="3 5" id="KW-0560">Oxidoreductase</keyword>
<dbReference type="InterPro" id="IPR036291">
    <property type="entry name" value="NAD(P)-bd_dom_sf"/>
</dbReference>
<protein>
    <submittedName>
        <fullName evidence="5">1-deoxy-11-beta-hydroxypentalenate dehydrogenase</fullName>
        <ecNumber evidence="5">1.1.1.340</ecNumber>
    </submittedName>
</protein>
<accession>A0A7K0CYX6</accession>
<proteinExistence type="inferred from homology"/>
<dbReference type="CDD" id="cd05233">
    <property type="entry name" value="SDR_c"/>
    <property type="match status" value="1"/>
</dbReference>
<dbReference type="OrthoDB" id="4690547at2"/>
<evidence type="ECO:0000256" key="4">
    <source>
        <dbReference type="RuleBase" id="RU000363"/>
    </source>
</evidence>
<dbReference type="AlphaFoldDB" id="A0A7K0CYX6"/>
<dbReference type="PANTHER" id="PTHR43391">
    <property type="entry name" value="RETINOL DEHYDROGENASE-RELATED"/>
    <property type="match status" value="1"/>
</dbReference>
<keyword evidence="2" id="KW-0521">NADP</keyword>
<dbReference type="EC" id="1.1.1.340" evidence="5"/>
<dbReference type="SUPFAM" id="SSF51735">
    <property type="entry name" value="NAD(P)-binding Rossmann-fold domains"/>
    <property type="match status" value="1"/>
</dbReference>
<comment type="caution">
    <text evidence="5">The sequence shown here is derived from an EMBL/GenBank/DDBJ whole genome shotgun (WGS) entry which is preliminary data.</text>
</comment>
<sequence length="272" mass="27444">MQIQSGQVAVITGGASGIGYGLAEALAARGVRVVISDIRADGLAEAATALRETGAEVTAVVADVSDESSVRALAEATLAAYGRVDLVCNNAGVVCPAAPMWEQDARTWQRMIGIKMLGVIHGVKAFAPLLIAQGAGHILNTASSGGLAPLPSRTPYTGTMHAVVGLTETLDLELKQQSPNLGATVLCPGLVDTPLGRNSAALGAITPPPADAPAPSMRTLAAARGGILSPREVAEAALTAIEVDRVHTAPGAGVADRAQARVDALLSDLAAD</sequence>
<comment type="similarity">
    <text evidence="1 4">Belongs to the short-chain dehydrogenases/reductases (SDR) family.</text>
</comment>
<evidence type="ECO:0000256" key="3">
    <source>
        <dbReference type="ARBA" id="ARBA00023002"/>
    </source>
</evidence>
<dbReference type="PANTHER" id="PTHR43391:SF14">
    <property type="entry name" value="DEHYDROGENASE_REDUCTASE SDR FAMILY PROTEIN 7-LIKE"/>
    <property type="match status" value="1"/>
</dbReference>
<gene>
    <name evidence="5" type="primary">ptlF</name>
    <name evidence="5" type="ORF">NRB20_17660</name>
</gene>
<dbReference type="PRINTS" id="PR00081">
    <property type="entry name" value="GDHRDH"/>
</dbReference>